<protein>
    <submittedName>
        <fullName evidence="2">Flagellar export chaperone FlgN</fullName>
    </submittedName>
</protein>
<dbReference type="RefSeq" id="WP_315733614.1">
    <property type="nucleotide sequence ID" value="NZ_JAVYII010000005.1"/>
</dbReference>
<dbReference type="Pfam" id="PF05130">
    <property type="entry name" value="FlgN"/>
    <property type="match status" value="1"/>
</dbReference>
<dbReference type="SUPFAM" id="SSF140566">
    <property type="entry name" value="FlgN-like"/>
    <property type="match status" value="1"/>
</dbReference>
<evidence type="ECO:0000313" key="3">
    <source>
        <dbReference type="Proteomes" id="UP001268542"/>
    </source>
</evidence>
<keyword evidence="2" id="KW-0966">Cell projection</keyword>
<dbReference type="EMBL" id="JAVYII010000005">
    <property type="protein sequence ID" value="MDT9594133.1"/>
    <property type="molecule type" value="Genomic_DNA"/>
</dbReference>
<evidence type="ECO:0000313" key="2">
    <source>
        <dbReference type="EMBL" id="MDT9594133.1"/>
    </source>
</evidence>
<dbReference type="InterPro" id="IPR036679">
    <property type="entry name" value="FlgN-like_sf"/>
</dbReference>
<reference evidence="2 3" key="1">
    <citation type="submission" date="2023-08" db="EMBL/GenBank/DDBJ databases">
        <title>Nocardioides seae sp. nov., a bacterium isolated from a soil.</title>
        <authorList>
            <person name="Wang X."/>
        </authorList>
    </citation>
    <scope>NUCLEOTIDE SEQUENCE [LARGE SCALE GENOMIC DNA]</scope>
    <source>
        <strain evidence="2 3">YZH12</strain>
    </source>
</reference>
<accession>A0ABU3PY12</accession>
<organism evidence="2 3">
    <name type="scientific">Nocardioides imazamoxiresistens</name>
    <dbReference type="NCBI Taxonomy" id="3231893"/>
    <lineage>
        <taxon>Bacteria</taxon>
        <taxon>Bacillati</taxon>
        <taxon>Actinomycetota</taxon>
        <taxon>Actinomycetes</taxon>
        <taxon>Propionibacteriales</taxon>
        <taxon>Nocardioidaceae</taxon>
        <taxon>Nocardioides</taxon>
    </lineage>
</organism>
<dbReference type="Gene3D" id="1.20.58.300">
    <property type="entry name" value="FlgN-like"/>
    <property type="match status" value="1"/>
</dbReference>
<keyword evidence="2" id="KW-0282">Flagellum</keyword>
<dbReference type="Proteomes" id="UP001268542">
    <property type="component" value="Unassembled WGS sequence"/>
</dbReference>
<gene>
    <name evidence="2" type="primary">flgN</name>
    <name evidence="2" type="ORF">RDV89_13705</name>
</gene>
<keyword evidence="2" id="KW-0969">Cilium</keyword>
<comment type="caution">
    <text evidence="2">The sequence shown here is derived from an EMBL/GenBank/DDBJ whole genome shotgun (WGS) entry which is preliminary data.</text>
</comment>
<sequence>MEKLSLVLWRERELLDSLLYRLELEHLVLAGGRGRWLARAAQDVTTALEALRETELLRAVVADETAADLGVPAAASLETLALAVDDPWREMLLEHRGALLDLAREITDLADANRGLVASGHRSVRETLRSLDGAEPAYGQGASADLDDGSIFDDGAERDGLALQEIAYRAALADAVRVVQPSLLDFLR</sequence>
<dbReference type="InterPro" id="IPR007809">
    <property type="entry name" value="FlgN-like"/>
</dbReference>
<name>A0ABU3PY12_9ACTN</name>
<keyword evidence="3" id="KW-1185">Reference proteome</keyword>
<keyword evidence="1" id="KW-1005">Bacterial flagellum biogenesis</keyword>
<proteinExistence type="predicted"/>
<evidence type="ECO:0000256" key="1">
    <source>
        <dbReference type="ARBA" id="ARBA00022795"/>
    </source>
</evidence>